<evidence type="ECO:0000256" key="9">
    <source>
        <dbReference type="ARBA" id="ARBA00061434"/>
    </source>
</evidence>
<evidence type="ECO:0000256" key="4">
    <source>
        <dbReference type="ARBA" id="ARBA00022723"/>
    </source>
</evidence>
<comment type="caution">
    <text evidence="11">The sequence shown here is derived from an EMBL/GenBank/DDBJ whole genome shotgun (WGS) entry which is preliminary data.</text>
</comment>
<dbReference type="PANTHER" id="PTHR47354">
    <property type="entry name" value="NADH OXIDOREDUCTASE HCR"/>
    <property type="match status" value="1"/>
</dbReference>
<dbReference type="InterPro" id="IPR008333">
    <property type="entry name" value="Cbr1-like_FAD-bd_dom"/>
</dbReference>
<accession>A0A318E6L0</accession>
<dbReference type="InterPro" id="IPR001433">
    <property type="entry name" value="OxRdtase_FAD/NAD-bd"/>
</dbReference>
<keyword evidence="3" id="KW-0001">2Fe-2S</keyword>
<organism evidence="11 12">
    <name type="scientific">Sinimarinibacterium flocculans</name>
    <dbReference type="NCBI Taxonomy" id="985250"/>
    <lineage>
        <taxon>Bacteria</taxon>
        <taxon>Pseudomonadati</taxon>
        <taxon>Pseudomonadota</taxon>
        <taxon>Gammaproteobacteria</taxon>
        <taxon>Nevskiales</taxon>
        <taxon>Nevskiaceae</taxon>
        <taxon>Sinimarinibacterium</taxon>
    </lineage>
</organism>
<dbReference type="InterPro" id="IPR017927">
    <property type="entry name" value="FAD-bd_FR_type"/>
</dbReference>
<evidence type="ECO:0000256" key="6">
    <source>
        <dbReference type="ARBA" id="ARBA00023002"/>
    </source>
</evidence>
<evidence type="ECO:0000313" key="12">
    <source>
        <dbReference type="Proteomes" id="UP000248330"/>
    </source>
</evidence>
<dbReference type="CDD" id="cd00207">
    <property type="entry name" value="fer2"/>
    <property type="match status" value="1"/>
</dbReference>
<dbReference type="PANTHER" id="PTHR47354:SF6">
    <property type="entry name" value="NADH OXIDOREDUCTASE HCR"/>
    <property type="match status" value="1"/>
</dbReference>
<keyword evidence="7" id="KW-0408">Iron</keyword>
<evidence type="ECO:0000256" key="3">
    <source>
        <dbReference type="ARBA" id="ARBA00022714"/>
    </source>
</evidence>
<comment type="cofactor">
    <cofactor evidence="1">
        <name>FAD</name>
        <dbReference type="ChEBI" id="CHEBI:57692"/>
    </cofactor>
</comment>
<dbReference type="Pfam" id="PF00970">
    <property type="entry name" value="FAD_binding_6"/>
    <property type="match status" value="1"/>
</dbReference>
<evidence type="ECO:0000313" key="11">
    <source>
        <dbReference type="EMBL" id="PXV67126.1"/>
    </source>
</evidence>
<evidence type="ECO:0000256" key="1">
    <source>
        <dbReference type="ARBA" id="ARBA00001974"/>
    </source>
</evidence>
<keyword evidence="6" id="KW-0560">Oxidoreductase</keyword>
<comment type="similarity">
    <text evidence="9">In the N-terminal section; belongs to the FAD-binding oxidoreductase type 6 family.</text>
</comment>
<keyword evidence="4" id="KW-0479">Metal-binding</keyword>
<dbReference type="InterPro" id="IPR001041">
    <property type="entry name" value="2Fe-2S_ferredoxin-type"/>
</dbReference>
<dbReference type="Proteomes" id="UP000248330">
    <property type="component" value="Unassembled WGS sequence"/>
</dbReference>
<dbReference type="GO" id="GO:0051537">
    <property type="term" value="F:2 iron, 2 sulfur cluster binding"/>
    <property type="evidence" value="ECO:0007669"/>
    <property type="project" value="UniProtKB-KW"/>
</dbReference>
<name>A0A318E6L0_9GAMM</name>
<evidence type="ECO:0000256" key="2">
    <source>
        <dbReference type="ARBA" id="ARBA00022630"/>
    </source>
</evidence>
<dbReference type="GO" id="GO:0016491">
    <property type="term" value="F:oxidoreductase activity"/>
    <property type="evidence" value="ECO:0007669"/>
    <property type="project" value="UniProtKB-KW"/>
</dbReference>
<dbReference type="InterPro" id="IPR017938">
    <property type="entry name" value="Riboflavin_synthase-like_b-brl"/>
</dbReference>
<dbReference type="PROSITE" id="PS51384">
    <property type="entry name" value="FAD_FR"/>
    <property type="match status" value="1"/>
</dbReference>
<sequence>MADDRLPAATLNSARWLQRAAGALTWPLNPSDYLGALFADTAGGNAVVERIGHPTPDAVTLTLRVPRGFPRHRAGQFVRLGVDIDGVRHSRCYSIASAPERDDGCIEITAKAIAGGRVSAHLNELLRVGARLQIDAPAGDFVLPEWLPERLLFITAGSGITPVMGMLRSLDARGTVPEVTLVHAAPDAASMIYGDELAAFAARHPQVTLHRVYTRAQGRFDVSQLDAVCEGWAGCETWACGPDALLQQLEDHWQQAGIGARLHTERFRPRVPQAGDATAARVQFLRSARVVDGRGDQPVLDLAELNGLSPAHGCRMGICHGCTATLKSGCVRDLRNGKTFDEEGDLVQICVCAPIGDVEIDL</sequence>
<dbReference type="Gene3D" id="2.40.30.10">
    <property type="entry name" value="Translation factors"/>
    <property type="match status" value="1"/>
</dbReference>
<dbReference type="Pfam" id="PF00111">
    <property type="entry name" value="Fer2"/>
    <property type="match status" value="1"/>
</dbReference>
<dbReference type="Gene3D" id="3.10.20.30">
    <property type="match status" value="1"/>
</dbReference>
<keyword evidence="12" id="KW-1185">Reference proteome</keyword>
<dbReference type="SUPFAM" id="SSF54292">
    <property type="entry name" value="2Fe-2S ferredoxin-like"/>
    <property type="match status" value="1"/>
</dbReference>
<gene>
    <name evidence="11" type="ORF">C8D93_106103</name>
</gene>
<evidence type="ECO:0000256" key="7">
    <source>
        <dbReference type="ARBA" id="ARBA00023004"/>
    </source>
</evidence>
<keyword evidence="2" id="KW-0285">Flavoprotein</keyword>
<dbReference type="InterPro" id="IPR039261">
    <property type="entry name" value="FNR_nucleotide-bd"/>
</dbReference>
<dbReference type="OrthoDB" id="9796486at2"/>
<dbReference type="InterPro" id="IPR036010">
    <property type="entry name" value="2Fe-2S_ferredoxin-like_sf"/>
</dbReference>
<protein>
    <submittedName>
        <fullName evidence="11">Ferredoxin-NADP reductase</fullName>
    </submittedName>
</protein>
<evidence type="ECO:0000259" key="10">
    <source>
        <dbReference type="PROSITE" id="PS51384"/>
    </source>
</evidence>
<dbReference type="SUPFAM" id="SSF52343">
    <property type="entry name" value="Ferredoxin reductase-like, C-terminal NADP-linked domain"/>
    <property type="match status" value="1"/>
</dbReference>
<evidence type="ECO:0000256" key="5">
    <source>
        <dbReference type="ARBA" id="ARBA00022827"/>
    </source>
</evidence>
<dbReference type="Pfam" id="PF00175">
    <property type="entry name" value="NAD_binding_1"/>
    <property type="match status" value="1"/>
</dbReference>
<dbReference type="EMBL" id="QICN01000006">
    <property type="protein sequence ID" value="PXV67126.1"/>
    <property type="molecule type" value="Genomic_DNA"/>
</dbReference>
<dbReference type="InterPro" id="IPR012675">
    <property type="entry name" value="Beta-grasp_dom_sf"/>
</dbReference>
<reference evidence="11 12" key="1">
    <citation type="submission" date="2018-04" db="EMBL/GenBank/DDBJ databases">
        <title>Genomic Encyclopedia of Type Strains, Phase IV (KMG-IV): sequencing the most valuable type-strain genomes for metagenomic binning, comparative biology and taxonomic classification.</title>
        <authorList>
            <person name="Goeker M."/>
        </authorList>
    </citation>
    <scope>NUCLEOTIDE SEQUENCE [LARGE SCALE GENOMIC DNA]</scope>
    <source>
        <strain evidence="11 12">DSM 104150</strain>
    </source>
</reference>
<dbReference type="SUPFAM" id="SSF63380">
    <property type="entry name" value="Riboflavin synthase domain-like"/>
    <property type="match status" value="1"/>
</dbReference>
<dbReference type="RefSeq" id="WP_110265444.1">
    <property type="nucleotide sequence ID" value="NZ_CAKZQT010000001.1"/>
</dbReference>
<keyword evidence="8" id="KW-0411">Iron-sulfur</keyword>
<proteinExistence type="inferred from homology"/>
<feature type="domain" description="FAD-binding FR-type" evidence="10">
    <location>
        <begin position="41"/>
        <end position="144"/>
    </location>
</feature>
<dbReference type="GO" id="GO:0046872">
    <property type="term" value="F:metal ion binding"/>
    <property type="evidence" value="ECO:0007669"/>
    <property type="project" value="UniProtKB-KW"/>
</dbReference>
<evidence type="ECO:0000256" key="8">
    <source>
        <dbReference type="ARBA" id="ARBA00023014"/>
    </source>
</evidence>
<dbReference type="InterPro" id="IPR050415">
    <property type="entry name" value="MRET"/>
</dbReference>
<keyword evidence="5" id="KW-0274">FAD</keyword>
<dbReference type="Gene3D" id="3.40.50.80">
    <property type="entry name" value="Nucleotide-binding domain of ferredoxin-NADP reductase (FNR) module"/>
    <property type="match status" value="1"/>
</dbReference>
<dbReference type="CDD" id="cd06216">
    <property type="entry name" value="FNR_iron_sulfur_binding_2"/>
    <property type="match status" value="1"/>
</dbReference>
<dbReference type="AlphaFoldDB" id="A0A318E6L0"/>
<dbReference type="PRINTS" id="PR00410">
    <property type="entry name" value="PHEHYDRXLASE"/>
</dbReference>